<dbReference type="OrthoDB" id="3424160at2"/>
<reference evidence="2 3" key="1">
    <citation type="submission" date="2018-02" db="EMBL/GenBank/DDBJ databases">
        <title>Genomic Encyclopedia of Archaeal and Bacterial Type Strains, Phase II (KMG-II): from individual species to whole genera.</title>
        <authorList>
            <person name="Goeker M."/>
        </authorList>
    </citation>
    <scope>NUCLEOTIDE SEQUENCE [LARGE SCALE GENOMIC DNA]</scope>
    <source>
        <strain evidence="2 3">DSM 22857</strain>
    </source>
</reference>
<evidence type="ECO:0000256" key="1">
    <source>
        <dbReference type="SAM" id="MobiDB-lite"/>
    </source>
</evidence>
<dbReference type="RefSeq" id="WP_104432652.1">
    <property type="nucleotide sequence ID" value="NZ_PTJD01000006.1"/>
</dbReference>
<comment type="caution">
    <text evidence="2">The sequence shown here is derived from an EMBL/GenBank/DDBJ whole genome shotgun (WGS) entry which is preliminary data.</text>
</comment>
<protein>
    <submittedName>
        <fullName evidence="2">Uncharacterized protein (DUF849 family)</fullName>
    </submittedName>
</protein>
<dbReference type="InterPro" id="IPR013785">
    <property type="entry name" value="Aldolase_TIM"/>
</dbReference>
<dbReference type="Gene3D" id="3.20.20.70">
    <property type="entry name" value="Aldolase class I"/>
    <property type="match status" value="1"/>
</dbReference>
<sequence>MAGPAEGRWRPDAQPGALLQGCPDGPRLPGAHPALPCTPEELATDAREMVAAGAAALHLHPKALSGADSLEPAHVAAAVTRVRAAVPGVEVGVTTGAWAAAGPAARLRAVRGWLDGPGELPDVASVNWHEEGAEQLAALLLERGVGVEAGLWFPGAVAAWRRSGLRADCSRVLLEVQPGPGGDAAVRAAEDLLRALGDAAPPGGVLLHGEDGTCWPVLHRAGRLGLATRIGLEDVLVLPDGTPAPGNRALVDAAVAVLAG</sequence>
<dbReference type="AlphaFoldDB" id="A0A2S6IM63"/>
<dbReference type="Pfam" id="PF05853">
    <property type="entry name" value="BKACE"/>
    <property type="match status" value="1"/>
</dbReference>
<dbReference type="Proteomes" id="UP000239485">
    <property type="component" value="Unassembled WGS sequence"/>
</dbReference>
<dbReference type="InterPro" id="IPR008567">
    <property type="entry name" value="BKACE"/>
</dbReference>
<evidence type="ECO:0000313" key="2">
    <source>
        <dbReference type="EMBL" id="PPK95265.1"/>
    </source>
</evidence>
<dbReference type="GO" id="GO:0043720">
    <property type="term" value="F:3-keto-5-aminohexanoate cleavage activity"/>
    <property type="evidence" value="ECO:0007669"/>
    <property type="project" value="InterPro"/>
</dbReference>
<name>A0A2S6IM63_9ACTN</name>
<dbReference type="EMBL" id="PTJD01000006">
    <property type="protein sequence ID" value="PPK95265.1"/>
    <property type="molecule type" value="Genomic_DNA"/>
</dbReference>
<keyword evidence="3" id="KW-1185">Reference proteome</keyword>
<dbReference type="PANTHER" id="PTHR37418">
    <property type="entry name" value="3-KETO-5-AMINOHEXANOATE CLEAVAGE ENZYME-RELATED"/>
    <property type="match status" value="1"/>
</dbReference>
<gene>
    <name evidence="2" type="ORF">CLV92_10686</name>
</gene>
<feature type="region of interest" description="Disordered" evidence="1">
    <location>
        <begin position="1"/>
        <end position="36"/>
    </location>
</feature>
<accession>A0A2S6IM63</accession>
<evidence type="ECO:0000313" key="3">
    <source>
        <dbReference type="Proteomes" id="UP000239485"/>
    </source>
</evidence>
<organism evidence="2 3">
    <name type="scientific">Kineococcus xinjiangensis</name>
    <dbReference type="NCBI Taxonomy" id="512762"/>
    <lineage>
        <taxon>Bacteria</taxon>
        <taxon>Bacillati</taxon>
        <taxon>Actinomycetota</taxon>
        <taxon>Actinomycetes</taxon>
        <taxon>Kineosporiales</taxon>
        <taxon>Kineosporiaceae</taxon>
        <taxon>Kineococcus</taxon>
    </lineage>
</organism>
<dbReference type="PANTHER" id="PTHR37418:SF1">
    <property type="entry name" value="3-KETO-5-AMINOHEXANOATE CLEAVAGE PROTEIN"/>
    <property type="match status" value="1"/>
</dbReference>
<proteinExistence type="predicted"/>